<evidence type="ECO:0000259" key="9">
    <source>
        <dbReference type="PROSITE" id="PS50157"/>
    </source>
</evidence>
<feature type="domain" description="C2H2-type" evidence="9">
    <location>
        <begin position="404"/>
        <end position="433"/>
    </location>
</feature>
<organism evidence="10 11">
    <name type="scientific">Cylindrobasidium torrendii FP15055 ss-10</name>
    <dbReference type="NCBI Taxonomy" id="1314674"/>
    <lineage>
        <taxon>Eukaryota</taxon>
        <taxon>Fungi</taxon>
        <taxon>Dikarya</taxon>
        <taxon>Basidiomycota</taxon>
        <taxon>Agaricomycotina</taxon>
        <taxon>Agaricomycetes</taxon>
        <taxon>Agaricomycetidae</taxon>
        <taxon>Agaricales</taxon>
        <taxon>Marasmiineae</taxon>
        <taxon>Physalacriaceae</taxon>
        <taxon>Cylindrobasidium</taxon>
    </lineage>
</organism>
<keyword evidence="5" id="KW-0862">Zinc</keyword>
<proteinExistence type="predicted"/>
<feature type="region of interest" description="Disordered" evidence="8">
    <location>
        <begin position="540"/>
        <end position="711"/>
    </location>
</feature>
<accession>A0A0D7BUN8</accession>
<dbReference type="FunFam" id="3.30.160.60:FF:000072">
    <property type="entry name" value="zinc finger protein 143 isoform X1"/>
    <property type="match status" value="1"/>
</dbReference>
<keyword evidence="6" id="KW-0539">Nucleus</keyword>
<feature type="compositionally biased region" description="Low complexity" evidence="8">
    <location>
        <begin position="289"/>
        <end position="300"/>
    </location>
</feature>
<feature type="region of interest" description="Disordered" evidence="8">
    <location>
        <begin position="88"/>
        <end position="107"/>
    </location>
</feature>
<dbReference type="SUPFAM" id="SSF57667">
    <property type="entry name" value="beta-beta-alpha zinc fingers"/>
    <property type="match status" value="4"/>
</dbReference>
<dbReference type="Gene3D" id="3.30.160.60">
    <property type="entry name" value="Classic Zinc Finger"/>
    <property type="match status" value="6"/>
</dbReference>
<feature type="domain" description="C2H2-type" evidence="9">
    <location>
        <begin position="374"/>
        <end position="403"/>
    </location>
</feature>
<feature type="domain" description="C2H2-type" evidence="9">
    <location>
        <begin position="494"/>
        <end position="523"/>
    </location>
</feature>
<name>A0A0D7BUN8_9AGAR</name>
<keyword evidence="11" id="KW-1185">Reference proteome</keyword>
<feature type="compositionally biased region" description="Pro residues" evidence="8">
    <location>
        <begin position="701"/>
        <end position="711"/>
    </location>
</feature>
<feature type="domain" description="C2H2-type" evidence="9">
    <location>
        <begin position="434"/>
        <end position="463"/>
    </location>
</feature>
<dbReference type="GO" id="GO:0005634">
    <property type="term" value="C:nucleus"/>
    <property type="evidence" value="ECO:0007669"/>
    <property type="project" value="UniProtKB-SubCell"/>
</dbReference>
<evidence type="ECO:0000256" key="5">
    <source>
        <dbReference type="ARBA" id="ARBA00022833"/>
    </source>
</evidence>
<gene>
    <name evidence="10" type="ORF">CYLTODRAFT_385752</name>
</gene>
<feature type="compositionally biased region" description="Basic and acidic residues" evidence="8">
    <location>
        <begin position="562"/>
        <end position="581"/>
    </location>
</feature>
<feature type="domain" description="C2H2-type" evidence="9">
    <location>
        <begin position="343"/>
        <end position="373"/>
    </location>
</feature>
<evidence type="ECO:0000256" key="3">
    <source>
        <dbReference type="ARBA" id="ARBA00022737"/>
    </source>
</evidence>
<evidence type="ECO:0000313" key="10">
    <source>
        <dbReference type="EMBL" id="KIY74208.1"/>
    </source>
</evidence>
<feature type="compositionally biased region" description="Acidic residues" evidence="8">
    <location>
        <begin position="595"/>
        <end position="608"/>
    </location>
</feature>
<feature type="region of interest" description="Disordered" evidence="8">
    <location>
        <begin position="1"/>
        <end position="20"/>
    </location>
</feature>
<dbReference type="SMART" id="SM00355">
    <property type="entry name" value="ZnF_C2H2"/>
    <property type="match status" value="9"/>
</dbReference>
<keyword evidence="2" id="KW-0479">Metal-binding</keyword>
<feature type="compositionally biased region" description="Basic and acidic residues" evidence="8">
    <location>
        <begin position="643"/>
        <end position="653"/>
    </location>
</feature>
<evidence type="ECO:0000256" key="4">
    <source>
        <dbReference type="ARBA" id="ARBA00022771"/>
    </source>
</evidence>
<feature type="region of interest" description="Disordered" evidence="8">
    <location>
        <begin position="268"/>
        <end position="313"/>
    </location>
</feature>
<dbReference type="InterPro" id="IPR050888">
    <property type="entry name" value="ZnF_C2H2-type_TF"/>
</dbReference>
<dbReference type="GO" id="GO:0008270">
    <property type="term" value="F:zinc ion binding"/>
    <property type="evidence" value="ECO:0007669"/>
    <property type="project" value="UniProtKB-KW"/>
</dbReference>
<evidence type="ECO:0000256" key="6">
    <source>
        <dbReference type="ARBA" id="ARBA00023242"/>
    </source>
</evidence>
<dbReference type="InterPro" id="IPR013087">
    <property type="entry name" value="Znf_C2H2_type"/>
</dbReference>
<evidence type="ECO:0000313" key="11">
    <source>
        <dbReference type="Proteomes" id="UP000054007"/>
    </source>
</evidence>
<dbReference type="PROSITE" id="PS00028">
    <property type="entry name" value="ZINC_FINGER_C2H2_1"/>
    <property type="match status" value="1"/>
</dbReference>
<dbReference type="GO" id="GO:0000978">
    <property type="term" value="F:RNA polymerase II cis-regulatory region sequence-specific DNA binding"/>
    <property type="evidence" value="ECO:0007669"/>
    <property type="project" value="UniProtKB-ARBA"/>
</dbReference>
<keyword evidence="3" id="KW-0677">Repeat</keyword>
<dbReference type="AlphaFoldDB" id="A0A0D7BUN8"/>
<dbReference type="Proteomes" id="UP000054007">
    <property type="component" value="Unassembled WGS sequence"/>
</dbReference>
<comment type="subcellular location">
    <subcellularLocation>
        <location evidence="1">Nucleus</location>
    </subcellularLocation>
</comment>
<feature type="domain" description="C2H2-type" evidence="9">
    <location>
        <begin position="524"/>
        <end position="552"/>
    </location>
</feature>
<dbReference type="InterPro" id="IPR036236">
    <property type="entry name" value="Znf_C2H2_sf"/>
</dbReference>
<evidence type="ECO:0000256" key="7">
    <source>
        <dbReference type="PROSITE-ProRule" id="PRU00042"/>
    </source>
</evidence>
<feature type="compositionally biased region" description="Basic and acidic residues" evidence="8">
    <location>
        <begin position="609"/>
        <end position="621"/>
    </location>
</feature>
<evidence type="ECO:0000256" key="1">
    <source>
        <dbReference type="ARBA" id="ARBA00004123"/>
    </source>
</evidence>
<dbReference type="PROSITE" id="PS50157">
    <property type="entry name" value="ZINC_FINGER_C2H2_2"/>
    <property type="match status" value="7"/>
</dbReference>
<dbReference type="GO" id="GO:0000981">
    <property type="term" value="F:DNA-binding transcription factor activity, RNA polymerase II-specific"/>
    <property type="evidence" value="ECO:0007669"/>
    <property type="project" value="UniProtKB-ARBA"/>
</dbReference>
<feature type="compositionally biased region" description="Pro residues" evidence="8">
    <location>
        <begin position="273"/>
        <end position="288"/>
    </location>
</feature>
<evidence type="ECO:0000256" key="2">
    <source>
        <dbReference type="ARBA" id="ARBA00022723"/>
    </source>
</evidence>
<dbReference type="EMBL" id="KN880432">
    <property type="protein sequence ID" value="KIY74208.1"/>
    <property type="molecule type" value="Genomic_DNA"/>
</dbReference>
<dbReference type="PANTHER" id="PTHR24406">
    <property type="entry name" value="TRANSCRIPTIONAL REPRESSOR CTCFL-RELATED"/>
    <property type="match status" value="1"/>
</dbReference>
<feature type="compositionally biased region" description="Polar residues" evidence="8">
    <location>
        <begin position="1"/>
        <end position="11"/>
    </location>
</feature>
<dbReference type="FunFam" id="3.30.160.60:FF:000446">
    <property type="entry name" value="Zinc finger protein"/>
    <property type="match status" value="1"/>
</dbReference>
<protein>
    <recommendedName>
        <fullName evidence="9">C2H2-type domain-containing protein</fullName>
    </recommendedName>
</protein>
<keyword evidence="4 7" id="KW-0863">Zinc-finger</keyword>
<evidence type="ECO:0000256" key="8">
    <source>
        <dbReference type="SAM" id="MobiDB-lite"/>
    </source>
</evidence>
<dbReference type="OrthoDB" id="654211at2759"/>
<reference evidence="10 11" key="1">
    <citation type="journal article" date="2015" name="Fungal Genet. Biol.">
        <title>Evolution of novel wood decay mechanisms in Agaricales revealed by the genome sequences of Fistulina hepatica and Cylindrobasidium torrendii.</title>
        <authorList>
            <person name="Floudas D."/>
            <person name="Held B.W."/>
            <person name="Riley R."/>
            <person name="Nagy L.G."/>
            <person name="Koehler G."/>
            <person name="Ransdell A.S."/>
            <person name="Younus H."/>
            <person name="Chow J."/>
            <person name="Chiniquy J."/>
            <person name="Lipzen A."/>
            <person name="Tritt A."/>
            <person name="Sun H."/>
            <person name="Haridas S."/>
            <person name="LaButti K."/>
            <person name="Ohm R.A."/>
            <person name="Kues U."/>
            <person name="Blanchette R.A."/>
            <person name="Grigoriev I.V."/>
            <person name="Minto R.E."/>
            <person name="Hibbett D.S."/>
        </authorList>
    </citation>
    <scope>NUCLEOTIDE SEQUENCE [LARGE SCALE GENOMIC DNA]</scope>
    <source>
        <strain evidence="10 11">FP15055 ss-10</strain>
    </source>
</reference>
<dbReference type="STRING" id="1314674.A0A0D7BUN8"/>
<sequence length="711" mass="78400">MAEDPQSTPVIFTSVDDTLHGGSFGNAASANVEKNAGEINLNQPAIIQLAGESAQPPTAVASGEIQPSPFMRAASEDAVPNGEQVSPEAIMHEGSSPPSEPQSHTDRVEEDMYGANMTDSGAESHLASINVGEMDLDPSIPDPSRPYACTIPGCLYRARTARHLQHHRTRHNNDKVPNWKLACPHCTRFRGFMTELALQEHIGRCHKYPTLGTAHVFNSRPEGNMREWYPQQPKGPQVLKFSINNQPLRDADVASNAVVLEQMDPTPTVIAIPPAPQPVAGPSEPNPPAESSSAPEPTNSMPEPTMSSPPNPFPYYRTTYPGGVYGVDEPSQSPLAAPLPPAYPCTFRHCMDRFTSRIELSAHLKTTHVEEKPFACPFRLCTYRAKQLESLNIHQRLHTGDRPYPCTFEGCDYTARSKSGVTNHMAVHTQEKTTECPYDGCDYKTNGVGKLAVHLRIHTGERPYACDFPGCEYSARTNGNLTVHKAIHSEERKYKCSVEGCVYTAKQSAGLHMHMRTHTGNRPYKCALCAYATDRKGYLSKHRKVSHGEVKSKSKKSKKKKRDDDEVKEVARPRGTRDSKPRQAKAAPATKYYESEESEPESEEDVEGEDKGHNDEDIDGSHDEDDTMDIDGSQSGRFKRRKDGSTDYDRYLESEEEDGERPSKKAKLVPGPRLIAPGNGEELAGNKGKDGEAQVFETGFPLPPPPPRRVA</sequence>
<feature type="domain" description="C2H2-type" evidence="9">
    <location>
        <begin position="464"/>
        <end position="493"/>
    </location>
</feature>